<dbReference type="OrthoDB" id="2649371at2"/>
<dbReference type="Pfam" id="PF09388">
    <property type="entry name" value="SpoOE-like"/>
    <property type="match status" value="1"/>
</dbReference>
<dbReference type="AlphaFoldDB" id="A0A372LPI9"/>
<dbReference type="InterPro" id="IPR018540">
    <property type="entry name" value="Spo0E-like"/>
</dbReference>
<keyword evidence="2" id="KW-1185">Reference proteome</keyword>
<dbReference type="SUPFAM" id="SSF140500">
    <property type="entry name" value="BAS1536-like"/>
    <property type="match status" value="1"/>
</dbReference>
<dbReference type="InterPro" id="IPR036638">
    <property type="entry name" value="HLH_DNA-bd_sf"/>
</dbReference>
<gene>
    <name evidence="1" type="ORF">D0469_08335</name>
</gene>
<comment type="caution">
    <text evidence="1">The sequence shown here is derived from an EMBL/GenBank/DDBJ whole genome shotgun (WGS) entry which is preliminary data.</text>
</comment>
<dbReference type="InterPro" id="IPR037208">
    <property type="entry name" value="Spo0E-like_sf"/>
</dbReference>
<dbReference type="Proteomes" id="UP000264541">
    <property type="component" value="Unassembled WGS sequence"/>
</dbReference>
<reference evidence="1 2" key="1">
    <citation type="submission" date="2018-08" db="EMBL/GenBank/DDBJ databases">
        <title>Bacillus chawlae sp. nov., Bacillus glennii sp. nov., and Bacillus saganii sp. nov. Isolated from the Vehicle Assembly Building at Kennedy Space Center where the Viking Spacecraft were Assembled.</title>
        <authorList>
            <person name="Seuylemezian A."/>
            <person name="Vaishampayan P."/>
        </authorList>
    </citation>
    <scope>NUCLEOTIDE SEQUENCE [LARGE SCALE GENOMIC DNA]</scope>
    <source>
        <strain evidence="1 2">V47-23a</strain>
    </source>
</reference>
<proteinExistence type="predicted"/>
<name>A0A372LPI9_9BACI</name>
<accession>A0A372LPI9</accession>
<evidence type="ECO:0000313" key="1">
    <source>
        <dbReference type="EMBL" id="RFU69969.1"/>
    </source>
</evidence>
<protein>
    <submittedName>
        <fullName evidence="1">Aspartyl-phosphate phosphatase Spo0E family protein</fullName>
    </submittedName>
</protein>
<dbReference type="RefSeq" id="WP_117326285.1">
    <property type="nucleotide sequence ID" value="NZ_QVTE01000018.1"/>
</dbReference>
<dbReference type="Gene3D" id="4.10.280.10">
    <property type="entry name" value="Helix-loop-helix DNA-binding domain"/>
    <property type="match status" value="1"/>
</dbReference>
<sequence>MASELGQLLKNIEECREKMITLATHSSMADDKVVEASTKLDTLLNKYFTLTSKENLY</sequence>
<dbReference type="EMBL" id="QVTE01000018">
    <property type="protein sequence ID" value="RFU69969.1"/>
    <property type="molecule type" value="Genomic_DNA"/>
</dbReference>
<organism evidence="1 2">
    <name type="scientific">Peribacillus saganii</name>
    <dbReference type="NCBI Taxonomy" id="2303992"/>
    <lineage>
        <taxon>Bacteria</taxon>
        <taxon>Bacillati</taxon>
        <taxon>Bacillota</taxon>
        <taxon>Bacilli</taxon>
        <taxon>Bacillales</taxon>
        <taxon>Bacillaceae</taxon>
        <taxon>Peribacillus</taxon>
    </lineage>
</organism>
<dbReference type="GO" id="GO:0043937">
    <property type="term" value="P:regulation of sporulation"/>
    <property type="evidence" value="ECO:0007669"/>
    <property type="project" value="InterPro"/>
</dbReference>
<evidence type="ECO:0000313" key="2">
    <source>
        <dbReference type="Proteomes" id="UP000264541"/>
    </source>
</evidence>
<dbReference type="GO" id="GO:0046983">
    <property type="term" value="F:protein dimerization activity"/>
    <property type="evidence" value="ECO:0007669"/>
    <property type="project" value="InterPro"/>
</dbReference>